<dbReference type="SUPFAM" id="SSF82185">
    <property type="entry name" value="Histone H3 K4-specific methyltransferase SET7/9 N-terminal domain"/>
    <property type="match status" value="1"/>
</dbReference>
<name>A0A3Q7I1F8_SOLLC</name>
<reference evidence="2" key="1">
    <citation type="journal article" date="2012" name="Nature">
        <title>The tomato genome sequence provides insights into fleshy fruit evolution.</title>
        <authorList>
            <consortium name="Tomato Genome Consortium"/>
        </authorList>
    </citation>
    <scope>NUCLEOTIDE SEQUENCE [LARGE SCALE GENOMIC DNA]</scope>
    <source>
        <strain evidence="2">cv. Heinz 1706</strain>
    </source>
</reference>
<protein>
    <submittedName>
        <fullName evidence="2">Uncharacterized protein</fullName>
    </submittedName>
</protein>
<sequence length="75" mass="8289">LDIFPHGQGKYKGMYVCLCVGDWFGGKTTGKGMFCWPWRAMYEGNFNIGFMDGDGTYSGISGTAWSSTINRSQSI</sequence>
<dbReference type="GO" id="GO:0016020">
    <property type="term" value="C:membrane"/>
    <property type="evidence" value="ECO:0007669"/>
    <property type="project" value="UniProtKB-ARBA"/>
</dbReference>
<dbReference type="Proteomes" id="UP000004994">
    <property type="component" value="Chromosome 9"/>
</dbReference>
<reference evidence="2" key="2">
    <citation type="submission" date="2019-01" db="UniProtKB">
        <authorList>
            <consortium name="EnsemblPlants"/>
        </authorList>
    </citation>
    <scope>IDENTIFICATION</scope>
    <source>
        <strain evidence="2">cv. Heinz 1706</strain>
    </source>
</reference>
<dbReference type="Gramene" id="Solyc09g055150.2.1">
    <property type="protein sequence ID" value="Solyc09g055150.2.1.1"/>
    <property type="gene ID" value="Solyc09g055150.2"/>
</dbReference>
<dbReference type="InterPro" id="IPR003409">
    <property type="entry name" value="MORN"/>
</dbReference>
<accession>A0A3Q7I1F8</accession>
<dbReference type="Pfam" id="PF02493">
    <property type="entry name" value="MORN"/>
    <property type="match status" value="3"/>
</dbReference>
<keyword evidence="1" id="KW-0677">Repeat</keyword>
<evidence type="ECO:0000256" key="1">
    <source>
        <dbReference type="ARBA" id="ARBA00022737"/>
    </source>
</evidence>
<evidence type="ECO:0000313" key="3">
    <source>
        <dbReference type="Proteomes" id="UP000004994"/>
    </source>
</evidence>
<keyword evidence="3" id="KW-1185">Reference proteome</keyword>
<evidence type="ECO:0000313" key="2">
    <source>
        <dbReference type="EnsemblPlants" id="Solyc09g055150.2.1.1"/>
    </source>
</evidence>
<dbReference type="PaxDb" id="4081-Solyc09g055150.1.1"/>
<dbReference type="EnsemblPlants" id="Solyc09g055150.2.1">
    <property type="protein sequence ID" value="Solyc09g055150.2.1.1"/>
    <property type="gene ID" value="Solyc09g055150.2"/>
</dbReference>
<dbReference type="AlphaFoldDB" id="A0A3Q7I1F8"/>
<dbReference type="InParanoid" id="A0A3Q7I1F8"/>
<dbReference type="STRING" id="4081.A0A3Q7I1F8"/>
<dbReference type="OMA" id="WINNEMH"/>
<organism evidence="2">
    <name type="scientific">Solanum lycopersicum</name>
    <name type="common">Tomato</name>
    <name type="synonym">Lycopersicon esculentum</name>
    <dbReference type="NCBI Taxonomy" id="4081"/>
    <lineage>
        <taxon>Eukaryota</taxon>
        <taxon>Viridiplantae</taxon>
        <taxon>Streptophyta</taxon>
        <taxon>Embryophyta</taxon>
        <taxon>Tracheophyta</taxon>
        <taxon>Spermatophyta</taxon>
        <taxon>Magnoliopsida</taxon>
        <taxon>eudicotyledons</taxon>
        <taxon>Gunneridae</taxon>
        <taxon>Pentapetalae</taxon>
        <taxon>asterids</taxon>
        <taxon>lamiids</taxon>
        <taxon>Solanales</taxon>
        <taxon>Solanaceae</taxon>
        <taxon>Solanoideae</taxon>
        <taxon>Solaneae</taxon>
        <taxon>Solanum</taxon>
        <taxon>Solanum subgen. Lycopersicon</taxon>
    </lineage>
</organism>
<proteinExistence type="predicted"/>